<dbReference type="InterPro" id="IPR027417">
    <property type="entry name" value="P-loop_NTPase"/>
</dbReference>
<gene>
    <name evidence="2" type="ORF">IWA51_01955</name>
</gene>
<dbReference type="InterPro" id="IPR018310">
    <property type="entry name" value="Put_endonuclease_Z1-dom"/>
</dbReference>
<evidence type="ECO:0000313" key="3">
    <source>
        <dbReference type="Proteomes" id="UP000595224"/>
    </source>
</evidence>
<dbReference type="SUPFAM" id="SSF52540">
    <property type="entry name" value="P-loop containing nucleoside triphosphate hydrolases"/>
    <property type="match status" value="1"/>
</dbReference>
<name>A0A7T3V5X4_9SPIR</name>
<feature type="domain" description="Putative endonuclease Z1" evidence="1">
    <location>
        <begin position="290"/>
        <end position="505"/>
    </location>
</feature>
<dbReference type="RefSeq" id="WP_198442944.1">
    <property type="nucleotide sequence ID" value="NZ_CBCSHE010000012.1"/>
</dbReference>
<keyword evidence="3" id="KW-1185">Reference proteome</keyword>
<accession>A0A7T3V5X4</accession>
<dbReference type="AlphaFoldDB" id="A0A7T3V5X4"/>
<dbReference type="EMBL" id="CP064936">
    <property type="protein sequence ID" value="QQA01405.1"/>
    <property type="molecule type" value="Genomic_DNA"/>
</dbReference>
<reference evidence="2 3" key="1">
    <citation type="submission" date="2020-11" db="EMBL/GenBank/DDBJ databases">
        <title>Treponema Peruensis nv. sp., first commensal Treponema isolated from human feces.</title>
        <authorList>
            <person name="Belkhou C."/>
            <person name="Raes J."/>
        </authorList>
    </citation>
    <scope>NUCLEOTIDE SEQUENCE [LARGE SCALE GENOMIC DNA]</scope>
    <source>
        <strain evidence="2 3">RCC2812</strain>
    </source>
</reference>
<evidence type="ECO:0000259" key="1">
    <source>
        <dbReference type="Pfam" id="PF10593"/>
    </source>
</evidence>
<sequence>MEQYKIENMDNKCINIGGKYYNRIHEKHINSYGNEGADNIAVNVKKIFQNIQNQISENTNHNSLLVGKVQSGKTSNLELFSALAFDNGYNFLVIYGGYDSKLLGQTTKRFKKTFDAQESVTYESDNPAIFSTEEKDTIRNLSEDIINEFIEMKKPIILISMKRPAAMKIVNSFLSSIDTKKLKSFVIDDEGDQASLNTKKNKKDDASATYAEIKNIKRILSNPLYLSVTATPQANIFLDKWSALRPSSAWLISPAKGYDGSLQYHLSDNEIIEIIEEDDEFFDNSSISDSLRKAINYYIVASAIKLFRENGSRTYSDMIVHTAKEKVEHKKTYNQIDSYIEQIKLSFKNNDDDMQDYLIDFNFIFEKYFKENTISFNEIRDSLFIIVKSIKLILQNSEGKETQANPQLFPQKIYIGGDLLQRGLTFDNLITTYFTRWAKNSGNMDTTLQRARWFGYRSKYFDLCKIFTSSIIAQEFTNLAEIDEDLWEQFADIEANKMKIDDIIISGDNTTLKPTSPNKAKFQKIKFKKRWVIQRFIVEDRNIIKQNVSIINNLIDSTNWTPTTLSSRENKVTGFYSILKADSMQKIIAAVKSVFEYEPFQKEALLKLLETDEVVLIQMGENLKVPRFRSLYKNEPRIKPLQQGASSLDKDKASFLGDRFVLIDENKINIQLYNVAPGNDKKNIDKTLIQYMFAIYVPKEKVYFTKGDEDDFVE</sequence>
<evidence type="ECO:0000313" key="2">
    <source>
        <dbReference type="EMBL" id="QQA01405.1"/>
    </source>
</evidence>
<protein>
    <submittedName>
        <fullName evidence="2">Z1 domain-containing protein</fullName>
    </submittedName>
</protein>
<dbReference type="Proteomes" id="UP000595224">
    <property type="component" value="Chromosome"/>
</dbReference>
<dbReference type="KEGG" id="tper:IWA51_01955"/>
<dbReference type="Pfam" id="PF10593">
    <property type="entry name" value="Z1"/>
    <property type="match status" value="1"/>
</dbReference>
<proteinExistence type="predicted"/>
<organism evidence="2 3">
    <name type="scientific">Treponema peruense</name>
    <dbReference type="NCBI Taxonomy" id="2787628"/>
    <lineage>
        <taxon>Bacteria</taxon>
        <taxon>Pseudomonadati</taxon>
        <taxon>Spirochaetota</taxon>
        <taxon>Spirochaetia</taxon>
        <taxon>Spirochaetales</taxon>
        <taxon>Treponemataceae</taxon>
        <taxon>Treponema</taxon>
    </lineage>
</organism>